<proteinExistence type="predicted"/>
<accession>A0ABS1YN71</accession>
<feature type="compositionally biased region" description="Low complexity" evidence="1">
    <location>
        <begin position="96"/>
        <end position="112"/>
    </location>
</feature>
<evidence type="ECO:0000313" key="3">
    <source>
        <dbReference type="Proteomes" id="UP000622245"/>
    </source>
</evidence>
<name>A0ABS1YN71_9ACTN</name>
<gene>
    <name evidence="2" type="ORF">JM949_28065</name>
</gene>
<dbReference type="Proteomes" id="UP000622245">
    <property type="component" value="Unassembled WGS sequence"/>
</dbReference>
<evidence type="ECO:0000256" key="1">
    <source>
        <dbReference type="SAM" id="MobiDB-lite"/>
    </source>
</evidence>
<keyword evidence="3" id="KW-1185">Reference proteome</keyword>
<feature type="non-terminal residue" evidence="2">
    <location>
        <position position="112"/>
    </location>
</feature>
<reference evidence="2 3" key="1">
    <citation type="submission" date="2021-01" db="EMBL/GenBank/DDBJ databases">
        <title>Draft genome sequence of Micromonospora sp. strain STR1s_6.</title>
        <authorList>
            <person name="Karlyshev A."/>
            <person name="Jawad R."/>
        </authorList>
    </citation>
    <scope>NUCLEOTIDE SEQUENCE [LARGE SCALE GENOMIC DNA]</scope>
    <source>
        <strain evidence="2 3">STR1S-6</strain>
    </source>
</reference>
<feature type="region of interest" description="Disordered" evidence="1">
    <location>
        <begin position="1"/>
        <end position="112"/>
    </location>
</feature>
<organism evidence="2 3">
    <name type="scientific">Micromonospora tarensis</name>
    <dbReference type="NCBI Taxonomy" id="2806100"/>
    <lineage>
        <taxon>Bacteria</taxon>
        <taxon>Bacillati</taxon>
        <taxon>Actinomycetota</taxon>
        <taxon>Actinomycetes</taxon>
        <taxon>Micromonosporales</taxon>
        <taxon>Micromonosporaceae</taxon>
        <taxon>Micromonospora</taxon>
    </lineage>
</organism>
<evidence type="ECO:0000313" key="2">
    <source>
        <dbReference type="EMBL" id="MBM0278874.1"/>
    </source>
</evidence>
<dbReference type="EMBL" id="JAEVHL010000212">
    <property type="protein sequence ID" value="MBM0278874.1"/>
    <property type="molecule type" value="Genomic_DNA"/>
</dbReference>
<dbReference type="RefSeq" id="WP_203151210.1">
    <property type="nucleotide sequence ID" value="NZ_JAEVHL010000212.1"/>
</dbReference>
<feature type="compositionally biased region" description="Basic and acidic residues" evidence="1">
    <location>
        <begin position="1"/>
        <end position="21"/>
    </location>
</feature>
<sequence length="112" mass="12147">MRSRGGDRPDEGPDERRDPRAKARRWGRGRAAEAEPEEPVAGEEFGWIDDLRSAKQQRTELGPDGAPAEPNRPPRATPPRVNSEIAWWGPPGRGPGRAARSPRQGAPVGSGP</sequence>
<comment type="caution">
    <text evidence="2">The sequence shown here is derived from an EMBL/GenBank/DDBJ whole genome shotgun (WGS) entry which is preliminary data.</text>
</comment>
<protein>
    <submittedName>
        <fullName evidence="2">Uncharacterized protein</fullName>
    </submittedName>
</protein>